<dbReference type="Proteomes" id="UP000001385">
    <property type="component" value="Chromosome I"/>
</dbReference>
<evidence type="ECO:0000313" key="2">
    <source>
        <dbReference type="Proteomes" id="UP000001385"/>
    </source>
</evidence>
<dbReference type="HOGENOM" id="CLU_3395463_0_0_5"/>
<name>A9M911_BRUC2</name>
<sequence length="31" mass="3732">MQIDKIQIKFDCPYEMNGKRFGLFCAYETEI</sequence>
<proteinExistence type="predicted"/>
<dbReference type="AlphaFoldDB" id="A9M911"/>
<gene>
    <name evidence="1" type="ordered locus">BCAN_A0495</name>
</gene>
<dbReference type="KEGG" id="bcs:BCAN_A0495"/>
<keyword evidence="2" id="KW-1185">Reference proteome</keyword>
<accession>A9M911</accession>
<protein>
    <submittedName>
        <fullName evidence="1">Uncharacterized protein</fullName>
    </submittedName>
</protein>
<reference evidence="1 2" key="1">
    <citation type="submission" date="2007-10" db="EMBL/GenBank/DDBJ databases">
        <title>Brucella canis ATCC 23365 whole genome shotgun sequencing project.</title>
        <authorList>
            <person name="Setubal J.C."/>
            <person name="Bowns C."/>
            <person name="Boyle S."/>
            <person name="Crasta O.R."/>
            <person name="Czar M.J."/>
            <person name="Dharmanolla C."/>
            <person name="Gillespie J.J."/>
            <person name="Kenyon R.W."/>
            <person name="Lu J."/>
            <person name="Mane S."/>
            <person name="Mohapatra S."/>
            <person name="Nagrani S."/>
            <person name="Purkayastha A."/>
            <person name="Rajasimha H.K."/>
            <person name="Shallom J.M."/>
            <person name="Shallom S."/>
            <person name="Shukla M."/>
            <person name="Snyder E.E."/>
            <person name="Sobral B.W."/>
            <person name="Wattam A.R."/>
            <person name="Will R."/>
            <person name="Williams K."/>
            <person name="Yoo H."/>
            <person name="Bruce D."/>
            <person name="Detter C."/>
            <person name="Munk C."/>
            <person name="Brettin T.S."/>
        </authorList>
    </citation>
    <scope>NUCLEOTIDE SEQUENCE [LARGE SCALE GENOMIC DNA]</scope>
    <source>
        <strain evidence="2">ATCC 23365 / NCTC 10854 / RM-666</strain>
    </source>
</reference>
<dbReference type="EMBL" id="CP000872">
    <property type="protein sequence ID" value="ABX61575.1"/>
    <property type="molecule type" value="Genomic_DNA"/>
</dbReference>
<organism evidence="1 2">
    <name type="scientific">Brucella canis (strain ATCC 23365 / NCTC 10854 / RM-666)</name>
    <dbReference type="NCBI Taxonomy" id="483179"/>
    <lineage>
        <taxon>Bacteria</taxon>
        <taxon>Pseudomonadati</taxon>
        <taxon>Pseudomonadota</taxon>
        <taxon>Alphaproteobacteria</taxon>
        <taxon>Hyphomicrobiales</taxon>
        <taxon>Brucellaceae</taxon>
        <taxon>Brucella/Ochrobactrum group</taxon>
        <taxon>Brucella</taxon>
    </lineage>
</organism>
<evidence type="ECO:0000313" key="1">
    <source>
        <dbReference type="EMBL" id="ABX61575.1"/>
    </source>
</evidence>